<dbReference type="GO" id="GO:0042910">
    <property type="term" value="F:xenobiotic transmembrane transporter activity"/>
    <property type="evidence" value="ECO:0007669"/>
    <property type="project" value="TreeGrafter"/>
</dbReference>
<comment type="caution">
    <text evidence="1">The sequence shown here is derived from an EMBL/GenBank/DDBJ whole genome shotgun (WGS) entry which is preliminary data.</text>
</comment>
<dbReference type="GO" id="GO:0005886">
    <property type="term" value="C:plasma membrane"/>
    <property type="evidence" value="ECO:0007669"/>
    <property type="project" value="TreeGrafter"/>
</dbReference>
<reference evidence="1 2" key="1">
    <citation type="submission" date="2018-10" db="EMBL/GenBank/DDBJ databases">
        <title>Draft Genome Sequence of Bacteroides sp. KCTC 15687.</title>
        <authorList>
            <person name="Yu S.Y."/>
            <person name="Kim J.S."/>
            <person name="Oh B.S."/>
            <person name="Park S.H."/>
            <person name="Kang S.W."/>
            <person name="Park J.E."/>
            <person name="Choi S.H."/>
            <person name="Han K.I."/>
            <person name="Lee K.C."/>
            <person name="Eom M.K."/>
            <person name="Suh M.K."/>
            <person name="Lee D.H."/>
            <person name="Yoon H."/>
            <person name="Kim B."/>
            <person name="Yang S.J."/>
            <person name="Lee J.S."/>
            <person name="Lee J.H."/>
        </authorList>
    </citation>
    <scope>NUCLEOTIDE SEQUENCE [LARGE SCALE GENOMIC DNA]</scope>
    <source>
        <strain evidence="1 2">KCTC 15687</strain>
    </source>
</reference>
<proteinExistence type="predicted"/>
<dbReference type="EMBL" id="BHWB01000020">
    <property type="protein sequence ID" value="GCB37151.1"/>
    <property type="molecule type" value="Genomic_DNA"/>
</dbReference>
<keyword evidence="2" id="KW-1185">Reference proteome</keyword>
<organism evidence="1 2">
    <name type="scientific">Bacteroides faecalis</name>
    <dbReference type="NCBI Taxonomy" id="2447885"/>
    <lineage>
        <taxon>Bacteria</taxon>
        <taxon>Pseudomonadati</taxon>
        <taxon>Bacteroidota</taxon>
        <taxon>Bacteroidia</taxon>
        <taxon>Bacteroidales</taxon>
        <taxon>Bacteroidaceae</taxon>
        <taxon>Bacteroides</taxon>
    </lineage>
</organism>
<sequence>MFKAIVRFSTKKKLFMGLTTLFLFIGGIYAMMTLPIDAVPDITNNQVQIVTVSPTLTPQEVEQLITMPIEIAMSNIMNVEDIRSASRFGLSVVTVVFKERVPTLMPGN</sequence>
<gene>
    <name evidence="1" type="ORF">KGMB02408_40960</name>
</gene>
<evidence type="ECO:0000313" key="1">
    <source>
        <dbReference type="EMBL" id="GCB37151.1"/>
    </source>
</evidence>
<dbReference type="Gene3D" id="1.20.1640.10">
    <property type="entry name" value="Multidrug efflux transporter AcrB transmembrane domain"/>
    <property type="match status" value="1"/>
</dbReference>
<evidence type="ECO:0000313" key="2">
    <source>
        <dbReference type="Proteomes" id="UP000288079"/>
    </source>
</evidence>
<dbReference type="AlphaFoldDB" id="A0A401M043"/>
<dbReference type="InterPro" id="IPR001036">
    <property type="entry name" value="Acrflvin-R"/>
</dbReference>
<dbReference type="PANTHER" id="PTHR32063">
    <property type="match status" value="1"/>
</dbReference>
<evidence type="ECO:0008006" key="3">
    <source>
        <dbReference type="Google" id="ProtNLM"/>
    </source>
</evidence>
<accession>A0A401M043</accession>
<dbReference type="PANTHER" id="PTHR32063:SF24">
    <property type="entry name" value="CATION EFFLUX SYSTEM (ACRB_ACRD_ACRF FAMILY)"/>
    <property type="match status" value="1"/>
</dbReference>
<dbReference type="SUPFAM" id="SSF82693">
    <property type="entry name" value="Multidrug efflux transporter AcrB pore domain, PN1, PN2, PC1 and PC2 subdomains"/>
    <property type="match status" value="1"/>
</dbReference>
<name>A0A401M043_9BACE</name>
<protein>
    <recommendedName>
        <fullName evidence="3">Efflux RND transporter permease subunit</fullName>
    </recommendedName>
</protein>
<dbReference type="Proteomes" id="UP000288079">
    <property type="component" value="Unassembled WGS sequence"/>
</dbReference>
<dbReference type="Gene3D" id="3.30.70.1430">
    <property type="entry name" value="Multidrug efflux transporter AcrB pore domain"/>
    <property type="match status" value="1"/>
</dbReference>
<dbReference type="Pfam" id="PF00873">
    <property type="entry name" value="ACR_tran"/>
    <property type="match status" value="1"/>
</dbReference>